<dbReference type="AlphaFoldDB" id="A0A4Y2IGT1"/>
<keyword evidence="3" id="KW-1185">Reference proteome</keyword>
<dbReference type="Pfam" id="PF00651">
    <property type="entry name" value="BTB"/>
    <property type="match status" value="1"/>
</dbReference>
<organism evidence="2 3">
    <name type="scientific">Araneus ventricosus</name>
    <name type="common">Orbweaver spider</name>
    <name type="synonym">Epeira ventricosa</name>
    <dbReference type="NCBI Taxonomy" id="182803"/>
    <lineage>
        <taxon>Eukaryota</taxon>
        <taxon>Metazoa</taxon>
        <taxon>Ecdysozoa</taxon>
        <taxon>Arthropoda</taxon>
        <taxon>Chelicerata</taxon>
        <taxon>Arachnida</taxon>
        <taxon>Araneae</taxon>
        <taxon>Araneomorphae</taxon>
        <taxon>Entelegynae</taxon>
        <taxon>Araneoidea</taxon>
        <taxon>Araneidae</taxon>
        <taxon>Araneus</taxon>
    </lineage>
</organism>
<evidence type="ECO:0000313" key="3">
    <source>
        <dbReference type="Proteomes" id="UP000499080"/>
    </source>
</evidence>
<gene>
    <name evidence="2" type="primary">spop-b_27</name>
    <name evidence="2" type="ORF">AVEN_228303_1</name>
</gene>
<dbReference type="InterPro" id="IPR011333">
    <property type="entry name" value="SKP1/BTB/POZ_sf"/>
</dbReference>
<dbReference type="PANTHER" id="PTHR24413">
    <property type="entry name" value="SPECKLE-TYPE POZ PROTEIN"/>
    <property type="match status" value="1"/>
</dbReference>
<feature type="domain" description="BTB" evidence="1">
    <location>
        <begin position="205"/>
        <end position="272"/>
    </location>
</feature>
<protein>
    <submittedName>
        <fullName evidence="2">Speckle-type POZ protein B</fullName>
    </submittedName>
</protein>
<dbReference type="SMART" id="SM00225">
    <property type="entry name" value="BTB"/>
    <property type="match status" value="1"/>
</dbReference>
<accession>A0A4Y2IGT1</accession>
<sequence length="372" mass="43225">MAGTASNDEERRPPFIFVWRIECVPRDWACKSPEFTLRSIGMTKWRMSLFFTSLDSPSSFWIQRMQDGGPDSVEIQFELSLLYTNRSSPIRSSGRFKKNDYSKDLIFPEIDTILDERRVEVCPKYPLSVRCRIWSKATKISKCELKLIPDSPIWNRVADCKFADYSDSKTVHMKKRETHYDKLNVTAACPFKEVFNKCKDNEILSDVCLRAGNKSFPVHKLILSSRSPVFKAMFTSGMREKTSKCIDIPDLDADTLNRLLLYIYKDEVQKLTWEIAANLFEAADKYELLTLKEKCSCFLQSNLSKSNVCKILVLADMHYDGSLRNSVQKFMLNNPEIVYCDVWKVFKQNHSKLALETTEQIIFRTKTLHFLL</sequence>
<dbReference type="EMBL" id="BGPR01002649">
    <property type="protein sequence ID" value="GBM76844.1"/>
    <property type="molecule type" value="Genomic_DNA"/>
</dbReference>
<dbReference type="Gene3D" id="3.30.710.10">
    <property type="entry name" value="Potassium Channel Kv1.1, Chain A"/>
    <property type="match status" value="1"/>
</dbReference>
<dbReference type="OrthoDB" id="6431021at2759"/>
<dbReference type="CDD" id="cd18186">
    <property type="entry name" value="BTB_POZ_ZBTB_KLHL-like"/>
    <property type="match status" value="1"/>
</dbReference>
<dbReference type="Gene3D" id="1.25.40.420">
    <property type="match status" value="1"/>
</dbReference>
<reference evidence="2 3" key="1">
    <citation type="journal article" date="2019" name="Sci. Rep.">
        <title>Orb-weaving spider Araneus ventricosus genome elucidates the spidroin gene catalogue.</title>
        <authorList>
            <person name="Kono N."/>
            <person name="Nakamura H."/>
            <person name="Ohtoshi R."/>
            <person name="Moran D.A.P."/>
            <person name="Shinohara A."/>
            <person name="Yoshida Y."/>
            <person name="Fujiwara M."/>
            <person name="Mori M."/>
            <person name="Tomita M."/>
            <person name="Arakawa K."/>
        </authorList>
    </citation>
    <scope>NUCLEOTIDE SEQUENCE [LARGE SCALE GENOMIC DNA]</scope>
</reference>
<name>A0A4Y2IGT1_ARAVE</name>
<dbReference type="PROSITE" id="PS50097">
    <property type="entry name" value="BTB"/>
    <property type="match status" value="1"/>
</dbReference>
<dbReference type="Proteomes" id="UP000499080">
    <property type="component" value="Unassembled WGS sequence"/>
</dbReference>
<dbReference type="InterPro" id="IPR000210">
    <property type="entry name" value="BTB/POZ_dom"/>
</dbReference>
<proteinExistence type="predicted"/>
<evidence type="ECO:0000313" key="2">
    <source>
        <dbReference type="EMBL" id="GBM76844.1"/>
    </source>
</evidence>
<dbReference type="SUPFAM" id="SSF54695">
    <property type="entry name" value="POZ domain"/>
    <property type="match status" value="1"/>
</dbReference>
<evidence type="ECO:0000259" key="1">
    <source>
        <dbReference type="PROSITE" id="PS50097"/>
    </source>
</evidence>
<comment type="caution">
    <text evidence="2">The sequence shown here is derived from an EMBL/GenBank/DDBJ whole genome shotgun (WGS) entry which is preliminary data.</text>
</comment>